<gene>
    <name evidence="1" type="ordered locus">MADE_1000180</name>
</gene>
<accession>F2G1T8</accession>
<protein>
    <submittedName>
        <fullName evidence="1">Uncharacterized protein</fullName>
    </submittedName>
</protein>
<reference evidence="1 2" key="1">
    <citation type="journal article" date="2008" name="ISME J.">
        <title>Comparative genomics of two ecotypes of the marine planktonic copiotroph Alteromonas macleodii suggests alternative lifestyles associated with different kinds of particulate organic matter.</title>
        <authorList>
            <person name="Ivars-Martinez E."/>
            <person name="Martin-Cuadrado A.B."/>
            <person name="D'Auria G."/>
            <person name="Mira A."/>
            <person name="Ferriera S."/>
            <person name="Johnson J."/>
            <person name="Friedman R."/>
            <person name="Rodriguez-Valera F."/>
        </authorList>
    </citation>
    <scope>NUCLEOTIDE SEQUENCE [LARGE SCALE GENOMIC DNA]</scope>
    <source>
        <strain evidence="2">DSM 17117 / CIP 110805 / LMG 28347 / Deep ecotype</strain>
    </source>
</reference>
<dbReference type="EMBL" id="CP001103">
    <property type="protein sequence ID" value="AEA96185.1"/>
    <property type="molecule type" value="Genomic_DNA"/>
</dbReference>
<keyword evidence="2" id="KW-1185">Reference proteome</keyword>
<evidence type="ECO:0000313" key="1">
    <source>
        <dbReference type="EMBL" id="AEA96185.1"/>
    </source>
</evidence>
<organism evidence="1 2">
    <name type="scientific">Alteromonas mediterranea (strain DSM 17117 / CIP 110805 / LMG 28347 / Deep ecotype)</name>
    <dbReference type="NCBI Taxonomy" id="1774373"/>
    <lineage>
        <taxon>Bacteria</taxon>
        <taxon>Pseudomonadati</taxon>
        <taxon>Pseudomonadota</taxon>
        <taxon>Gammaproteobacteria</taxon>
        <taxon>Alteromonadales</taxon>
        <taxon>Alteromonadaceae</taxon>
        <taxon>Alteromonas/Salinimonas group</taxon>
        <taxon>Alteromonas</taxon>
    </lineage>
</organism>
<dbReference type="KEGG" id="amc:MADE_1000180"/>
<reference evidence="1 2" key="2">
    <citation type="journal article" date="2015" name="Antonie Van Leeuwenhoek">
        <title>Ecophysiological diversity of a novel member of the genus Alteromonas, and description of Alteromonas mediterranea sp. nov.</title>
        <authorList>
            <person name="Ivanova E.P."/>
            <person name="Lopez-Perez M."/>
            <person name="Zabalos M."/>
            <person name="Nguyen S.H."/>
            <person name="Webb H.K."/>
            <person name="Ryan J."/>
            <person name="Lagutin K."/>
            <person name="Vyssotski M."/>
            <person name="Crawford R.J."/>
            <person name="Rodriguez-Valera F."/>
        </authorList>
    </citation>
    <scope>NUCLEOTIDE SEQUENCE [LARGE SCALE GENOMIC DNA]</scope>
    <source>
        <strain evidence="2">DSM 17117 / CIP 110805 / LMG 28347 / Deep ecotype</strain>
    </source>
</reference>
<sequence length="34" mass="4076">MLNPKIITKIYDMHLTDMVGDPNEANHYKKYSFF</sequence>
<dbReference type="Proteomes" id="UP000001870">
    <property type="component" value="Chromosome"/>
</dbReference>
<dbReference type="HOGENOM" id="CLU_3371649_0_0_6"/>
<dbReference type="AlphaFoldDB" id="F2G1T8"/>
<proteinExistence type="predicted"/>
<evidence type="ECO:0000313" key="2">
    <source>
        <dbReference type="Proteomes" id="UP000001870"/>
    </source>
</evidence>
<name>F2G1T8_ALTMD</name>